<keyword evidence="3" id="KW-1185">Reference proteome</keyword>
<dbReference type="Proteomes" id="UP001202281">
    <property type="component" value="Unassembled WGS sequence"/>
</dbReference>
<reference evidence="2 3" key="1">
    <citation type="submission" date="2022-04" db="EMBL/GenBank/DDBJ databases">
        <title>Identification of a novel bacterium isolated from mangrove sediments.</title>
        <authorList>
            <person name="Pan X."/>
        </authorList>
    </citation>
    <scope>NUCLEOTIDE SEQUENCE [LARGE SCALE GENOMIC DNA]</scope>
    <source>
        <strain evidence="2 3">B2638</strain>
    </source>
</reference>
<dbReference type="EMBL" id="JALHLG010000018">
    <property type="protein sequence ID" value="MCJ2187819.1"/>
    <property type="molecule type" value="Genomic_DNA"/>
</dbReference>
<dbReference type="InterPro" id="IPR008523">
    <property type="entry name" value="DUF805"/>
</dbReference>
<evidence type="ECO:0000256" key="1">
    <source>
        <dbReference type="SAM" id="Phobius"/>
    </source>
</evidence>
<protein>
    <submittedName>
        <fullName evidence="2">DUF805 domain-containing protein</fullName>
    </submittedName>
</protein>
<feature type="transmembrane region" description="Helical" evidence="1">
    <location>
        <begin position="99"/>
        <end position="128"/>
    </location>
</feature>
<sequence>MLEHMILPFYRYADFQGRSRRMEFWSFAVLNVVVMAVLASLAFSTGFSHRVLLQRAEFGGRLGIAAIAFFAILGIYSLATLVPSIAVNVRRLHDRDMSGWWCLGFVVLGVVPVFGWIASICYLVIMFLPGTPGANRFGEDPKDPAGSQIFI</sequence>
<feature type="transmembrane region" description="Helical" evidence="1">
    <location>
        <begin position="63"/>
        <end position="87"/>
    </location>
</feature>
<organism evidence="2 3">
    <name type="scientific">Novosphingobium beihaiensis</name>
    <dbReference type="NCBI Taxonomy" id="2930389"/>
    <lineage>
        <taxon>Bacteria</taxon>
        <taxon>Pseudomonadati</taxon>
        <taxon>Pseudomonadota</taxon>
        <taxon>Alphaproteobacteria</taxon>
        <taxon>Sphingomonadales</taxon>
        <taxon>Sphingomonadaceae</taxon>
        <taxon>Novosphingobium</taxon>
    </lineage>
</organism>
<evidence type="ECO:0000313" key="2">
    <source>
        <dbReference type="EMBL" id="MCJ2187819.1"/>
    </source>
</evidence>
<gene>
    <name evidence="2" type="ORF">MTR66_13450</name>
</gene>
<accession>A0ABT0BS03</accession>
<comment type="caution">
    <text evidence="2">The sequence shown here is derived from an EMBL/GenBank/DDBJ whole genome shotgun (WGS) entry which is preliminary data.</text>
</comment>
<keyword evidence="1" id="KW-0472">Membrane</keyword>
<name>A0ABT0BS03_9SPHN</name>
<keyword evidence="1" id="KW-0812">Transmembrane</keyword>
<dbReference type="Pfam" id="PF05656">
    <property type="entry name" value="DUF805"/>
    <property type="match status" value="1"/>
</dbReference>
<proteinExistence type="predicted"/>
<dbReference type="PANTHER" id="PTHR34980">
    <property type="entry name" value="INNER MEMBRANE PROTEIN-RELATED-RELATED"/>
    <property type="match status" value="1"/>
</dbReference>
<feature type="transmembrane region" description="Helical" evidence="1">
    <location>
        <begin position="24"/>
        <end position="43"/>
    </location>
</feature>
<evidence type="ECO:0000313" key="3">
    <source>
        <dbReference type="Proteomes" id="UP001202281"/>
    </source>
</evidence>
<dbReference type="PANTHER" id="PTHR34980:SF2">
    <property type="entry name" value="INNER MEMBRANE PROTEIN YHAH-RELATED"/>
    <property type="match status" value="1"/>
</dbReference>
<keyword evidence="1" id="KW-1133">Transmembrane helix</keyword>